<dbReference type="EC" id="4.2.1.1" evidence="2"/>
<dbReference type="SMART" id="SM01057">
    <property type="entry name" value="Carb_anhydrase"/>
    <property type="match status" value="1"/>
</dbReference>
<dbReference type="PANTHER" id="PTHR18952:SF265">
    <property type="entry name" value="CARBONIC ANHYDRASE"/>
    <property type="match status" value="1"/>
</dbReference>
<dbReference type="InterPro" id="IPR036398">
    <property type="entry name" value="CA_dom_sf"/>
</dbReference>
<dbReference type="GO" id="GO:0004089">
    <property type="term" value="F:carbonate dehydratase activity"/>
    <property type="evidence" value="ECO:0007669"/>
    <property type="project" value="UniProtKB-EC"/>
</dbReference>
<keyword evidence="10" id="KW-1185">Reference proteome</keyword>
<dbReference type="OrthoDB" id="5327615at2"/>
<dbReference type="Pfam" id="PF00194">
    <property type="entry name" value="Carb_anhydrase"/>
    <property type="match status" value="1"/>
</dbReference>
<dbReference type="AlphaFoldDB" id="A0A0K6HLU1"/>
<dbReference type="GO" id="GO:0008270">
    <property type="term" value="F:zinc ion binding"/>
    <property type="evidence" value="ECO:0007669"/>
    <property type="project" value="InterPro"/>
</dbReference>
<feature type="chain" id="PRO_5005504309" description="carbonic anhydrase" evidence="7">
    <location>
        <begin position="22"/>
        <end position="246"/>
    </location>
</feature>
<keyword evidence="3" id="KW-0479">Metal-binding</keyword>
<evidence type="ECO:0000256" key="1">
    <source>
        <dbReference type="ARBA" id="ARBA00010718"/>
    </source>
</evidence>
<sequence>MKSRFLIAVAAISIISTSALAAGTPHWSYEGAEGPAHWAELAKTFEVCEAGHEQSPVDLTHAVKAEPADIMFHWNKDAHWTVVNNGHTIQANTDDGGTIDLDGKSYVLRQFHFHTPSEHAIDGKKAPMEAHFVHQAEDGTLAVVGAMIEPGGENELFKAVMDKAPAKAGEEVKVGAADAAKMLPGTRHFFRYEGSLTTPPCSETVVWTVMKEPIKVSEASIKEFEAIYAANARPLQPIGRRFILEK</sequence>
<dbReference type="PANTHER" id="PTHR18952">
    <property type="entry name" value="CARBONIC ANHYDRASE"/>
    <property type="match status" value="1"/>
</dbReference>
<dbReference type="InterPro" id="IPR001148">
    <property type="entry name" value="CA_dom"/>
</dbReference>
<dbReference type="SUPFAM" id="SSF51069">
    <property type="entry name" value="Carbonic anhydrase"/>
    <property type="match status" value="1"/>
</dbReference>
<evidence type="ECO:0000259" key="8">
    <source>
        <dbReference type="PROSITE" id="PS51144"/>
    </source>
</evidence>
<feature type="domain" description="Alpha-carbonic anhydrase" evidence="8">
    <location>
        <begin position="25"/>
        <end position="246"/>
    </location>
</feature>
<gene>
    <name evidence="9" type="ORF">Ga0061067_101154</name>
</gene>
<comment type="catalytic activity">
    <reaction evidence="6">
        <text>hydrogencarbonate + H(+) = CO2 + H2O</text>
        <dbReference type="Rhea" id="RHEA:10748"/>
        <dbReference type="ChEBI" id="CHEBI:15377"/>
        <dbReference type="ChEBI" id="CHEBI:15378"/>
        <dbReference type="ChEBI" id="CHEBI:16526"/>
        <dbReference type="ChEBI" id="CHEBI:17544"/>
        <dbReference type="EC" id="4.2.1.1"/>
    </reaction>
</comment>
<dbReference type="InterPro" id="IPR023561">
    <property type="entry name" value="Carbonic_anhydrase_a-class"/>
</dbReference>
<evidence type="ECO:0000256" key="3">
    <source>
        <dbReference type="ARBA" id="ARBA00022723"/>
    </source>
</evidence>
<dbReference type="CDD" id="cd03124">
    <property type="entry name" value="alpha_CA_prokaryotic_like"/>
    <property type="match status" value="1"/>
</dbReference>
<comment type="similarity">
    <text evidence="1">Belongs to the alpha-carbonic anhydrase family.</text>
</comment>
<organism evidence="9 10">
    <name type="scientific">Pannonibacter indicus</name>
    <dbReference type="NCBI Taxonomy" id="466044"/>
    <lineage>
        <taxon>Bacteria</taxon>
        <taxon>Pseudomonadati</taxon>
        <taxon>Pseudomonadota</taxon>
        <taxon>Alphaproteobacteria</taxon>
        <taxon>Hyphomicrobiales</taxon>
        <taxon>Stappiaceae</taxon>
        <taxon>Pannonibacter</taxon>
    </lineage>
</organism>
<proteinExistence type="inferred from homology"/>
<dbReference type="PROSITE" id="PS51144">
    <property type="entry name" value="ALPHA_CA_2"/>
    <property type="match status" value="1"/>
</dbReference>
<evidence type="ECO:0000256" key="7">
    <source>
        <dbReference type="SAM" id="SignalP"/>
    </source>
</evidence>
<evidence type="ECO:0000313" key="9">
    <source>
        <dbReference type="EMBL" id="CUA91890.1"/>
    </source>
</evidence>
<accession>A0A0K6HLU1</accession>
<keyword evidence="7" id="KW-0732">Signal</keyword>
<keyword evidence="5" id="KW-0456">Lyase</keyword>
<evidence type="ECO:0000313" key="10">
    <source>
        <dbReference type="Proteomes" id="UP000183900"/>
    </source>
</evidence>
<protein>
    <recommendedName>
        <fullName evidence="2">carbonic anhydrase</fullName>
        <ecNumber evidence="2">4.2.1.1</ecNumber>
    </recommendedName>
</protein>
<evidence type="ECO:0000256" key="4">
    <source>
        <dbReference type="ARBA" id="ARBA00022833"/>
    </source>
</evidence>
<dbReference type="Gene3D" id="3.10.200.10">
    <property type="entry name" value="Alpha carbonic anhydrase"/>
    <property type="match status" value="1"/>
</dbReference>
<name>A0A0K6HLU1_9HYPH</name>
<dbReference type="InterPro" id="IPR041891">
    <property type="entry name" value="Alpha_CA_prokaryot-like"/>
</dbReference>
<reference evidence="10" key="1">
    <citation type="submission" date="2015-08" db="EMBL/GenBank/DDBJ databases">
        <authorList>
            <person name="Varghese N."/>
        </authorList>
    </citation>
    <scope>NUCLEOTIDE SEQUENCE [LARGE SCALE GENOMIC DNA]</scope>
    <source>
        <strain evidence="10">DSM 23407</strain>
    </source>
</reference>
<dbReference type="EMBL" id="CYHE01000001">
    <property type="protein sequence ID" value="CUA91890.1"/>
    <property type="molecule type" value="Genomic_DNA"/>
</dbReference>
<dbReference type="Proteomes" id="UP000183900">
    <property type="component" value="Unassembled WGS sequence"/>
</dbReference>
<keyword evidence="4" id="KW-0862">Zinc</keyword>
<feature type="signal peptide" evidence="7">
    <location>
        <begin position="1"/>
        <end position="21"/>
    </location>
</feature>
<evidence type="ECO:0000256" key="5">
    <source>
        <dbReference type="ARBA" id="ARBA00023239"/>
    </source>
</evidence>
<evidence type="ECO:0000256" key="2">
    <source>
        <dbReference type="ARBA" id="ARBA00012925"/>
    </source>
</evidence>
<evidence type="ECO:0000256" key="6">
    <source>
        <dbReference type="ARBA" id="ARBA00048348"/>
    </source>
</evidence>
<dbReference type="RefSeq" id="WP_055453930.1">
    <property type="nucleotide sequence ID" value="NZ_CYHE01000001.1"/>
</dbReference>